<evidence type="ECO:0000256" key="1">
    <source>
        <dbReference type="SAM" id="MobiDB-lite"/>
    </source>
</evidence>
<protein>
    <submittedName>
        <fullName evidence="2">Uncharacterized protein</fullName>
    </submittedName>
</protein>
<sequence length="397" mass="46024">MEFALENIENEVYPQGNIKIINFPYQQDRRYSMDTEIPDRKVHTGQPENFRLARHFLDYVSLQEGEEPLDFKLRDISKEEQDEIDSLSTVERNRRIRQIIRRRYPAIVKLLPGVLISSEIGVVLEGFNKIAHIQQAKIDLSAIYTNYEPSGRTVRRRADVLAEVNTLGQQNSQQVDEFDSPLPGPSTSCSMNEREDCKRTYNQAISAPERVMQDRKRFAGNGRRLEFEECVPVGTKGELRFTFFDDDFMGYARDKRVREVGPITPVAETLTRSVFRHANDATMTLANSVKIGEQFFGQGRAQIDLFKVNNYYQGHCVNFSLRETKDVIAAIIRSYYNASELTAEFHYDNEMKNVNFMEDEGNTEEAEIAREQAQKRYEDRMSSIRAARKLFEDAFQK</sequence>
<name>A0ABP1QUQ0_9HEXA</name>
<keyword evidence="3" id="KW-1185">Reference proteome</keyword>
<comment type="caution">
    <text evidence="2">The sequence shown here is derived from an EMBL/GenBank/DDBJ whole genome shotgun (WGS) entry which is preliminary data.</text>
</comment>
<feature type="region of interest" description="Disordered" evidence="1">
    <location>
        <begin position="173"/>
        <end position="194"/>
    </location>
</feature>
<dbReference type="Proteomes" id="UP001642540">
    <property type="component" value="Unassembled WGS sequence"/>
</dbReference>
<organism evidence="2 3">
    <name type="scientific">Orchesella dallaii</name>
    <dbReference type="NCBI Taxonomy" id="48710"/>
    <lineage>
        <taxon>Eukaryota</taxon>
        <taxon>Metazoa</taxon>
        <taxon>Ecdysozoa</taxon>
        <taxon>Arthropoda</taxon>
        <taxon>Hexapoda</taxon>
        <taxon>Collembola</taxon>
        <taxon>Entomobryomorpha</taxon>
        <taxon>Entomobryoidea</taxon>
        <taxon>Orchesellidae</taxon>
        <taxon>Orchesellinae</taxon>
        <taxon>Orchesella</taxon>
    </lineage>
</organism>
<accession>A0ABP1QUQ0</accession>
<dbReference type="EMBL" id="CAXLJM020000046">
    <property type="protein sequence ID" value="CAL8111711.1"/>
    <property type="molecule type" value="Genomic_DNA"/>
</dbReference>
<gene>
    <name evidence="2" type="ORF">ODALV1_LOCUS15288</name>
</gene>
<evidence type="ECO:0000313" key="3">
    <source>
        <dbReference type="Proteomes" id="UP001642540"/>
    </source>
</evidence>
<proteinExistence type="predicted"/>
<evidence type="ECO:0000313" key="2">
    <source>
        <dbReference type="EMBL" id="CAL8111711.1"/>
    </source>
</evidence>
<reference evidence="2 3" key="1">
    <citation type="submission" date="2024-08" db="EMBL/GenBank/DDBJ databases">
        <authorList>
            <person name="Cucini C."/>
            <person name="Frati F."/>
        </authorList>
    </citation>
    <scope>NUCLEOTIDE SEQUENCE [LARGE SCALE GENOMIC DNA]</scope>
</reference>